<dbReference type="EMBL" id="CP001056">
    <property type="protein sequence ID" value="ACD23101.1"/>
    <property type="molecule type" value="Genomic_DNA"/>
</dbReference>
<reference evidence="1" key="1">
    <citation type="submission" date="2009-06" db="EMBL/GenBank/DDBJ databases">
        <authorList>
            <consortium name="US DOE Joint Genome Institute (JGI-PGF)"/>
            <person name="Lucas S."/>
            <person name="Copeland A."/>
            <person name="Lapidus A."/>
            <person name="Glavina del Rio T."/>
            <person name="Dalin E."/>
            <person name="Tice H."/>
            <person name="Bruce D."/>
            <person name="Goodwin L."/>
            <person name="Pitluck S."/>
            <person name="Kyrpides N."/>
            <person name="Mavromatis K."/>
            <person name="Ivanova N."/>
            <person name="Saunders E."/>
            <person name="Brettin T."/>
            <person name="Detter J.C."/>
            <person name="Han C."/>
            <person name="Larimer F."/>
            <person name="Land M."/>
            <person name="Hauser L."/>
            <person name="Markowitz V."/>
            <person name="Cheng J.-F."/>
            <person name="Hugenholtz P."/>
            <person name="Woyke T."/>
            <person name="Wu D."/>
            <person name="Gronow S."/>
            <person name="Klenk H.-P."/>
            <person name="Eisen J.A."/>
        </authorList>
    </citation>
    <scope>NUCLEOTIDE SEQUENCE</scope>
    <source>
        <strain evidence="1">Eklund 17B</strain>
    </source>
</reference>
<dbReference type="HOGENOM" id="CLU_3231619_0_0_9"/>
<dbReference type="AlphaFoldDB" id="B2TS75"/>
<organism evidence="1">
    <name type="scientific">Clostridium botulinum (strain Eklund 17B / Type B)</name>
    <dbReference type="NCBI Taxonomy" id="935198"/>
    <lineage>
        <taxon>Bacteria</taxon>
        <taxon>Bacillati</taxon>
        <taxon>Bacillota</taxon>
        <taxon>Clostridia</taxon>
        <taxon>Eubacteriales</taxon>
        <taxon>Clostridiaceae</taxon>
        <taxon>Clostridium</taxon>
    </lineage>
</organism>
<gene>
    <name evidence="1" type="ordered locus">CLL_A2493</name>
</gene>
<proteinExistence type="predicted"/>
<protein>
    <submittedName>
        <fullName evidence="1">Uncharacterized protein</fullName>
    </submittedName>
</protein>
<accession>B2TS75</accession>
<dbReference type="KEGG" id="cbk:CLL_A2493"/>
<sequence>MYFSIFPSPFLQNSIYTNDINLFNNYIIILIFVNKLEPFLLIN</sequence>
<reference evidence="1" key="2">
    <citation type="submission" date="2009-08" db="EMBL/GenBank/DDBJ databases">
        <authorList>
            <person name="Shrivastava S."/>
            <person name="Brinkac L.M."/>
            <person name="Dodson R.J."/>
            <person name="Harkins D.M."/>
            <person name="Durkin A.S."/>
            <person name="Sutton G."/>
        </authorList>
    </citation>
    <scope>NUCLEOTIDE SEQUENCE</scope>
    <source>
        <strain evidence="1">Eklund 17B</strain>
    </source>
</reference>
<name>B2TS75_CLOBB</name>
<evidence type="ECO:0000313" key="1">
    <source>
        <dbReference type="EMBL" id="ACD23101.1"/>
    </source>
</evidence>